<dbReference type="InterPro" id="IPR032259">
    <property type="entry name" value="HIBYL-CoA-H"/>
</dbReference>
<evidence type="ECO:0000256" key="4">
    <source>
        <dbReference type="ARBA" id="ARBA00022801"/>
    </source>
</evidence>
<dbReference type="AlphaFoldDB" id="A0AA43QR49"/>
<evidence type="ECO:0000256" key="3">
    <source>
        <dbReference type="ARBA" id="ARBA00011915"/>
    </source>
</evidence>
<comment type="subcellular location">
    <subcellularLocation>
        <location evidence="2">Mitochondrion</location>
    </subcellularLocation>
</comment>
<dbReference type="GO" id="GO:0006574">
    <property type="term" value="P:L-valine catabolic process"/>
    <property type="evidence" value="ECO:0007669"/>
    <property type="project" value="TreeGrafter"/>
</dbReference>
<comment type="catalytic activity">
    <reaction evidence="1">
        <text>3-hydroxy-2-methylpropanoyl-CoA + H2O = 3-hydroxy-2-methylpropanoate + CoA + H(+)</text>
        <dbReference type="Rhea" id="RHEA:20888"/>
        <dbReference type="ChEBI" id="CHEBI:11805"/>
        <dbReference type="ChEBI" id="CHEBI:15377"/>
        <dbReference type="ChEBI" id="CHEBI:15378"/>
        <dbReference type="ChEBI" id="CHEBI:57287"/>
        <dbReference type="ChEBI" id="CHEBI:57340"/>
        <dbReference type="EC" id="3.1.2.4"/>
    </reaction>
</comment>
<dbReference type="InterPro" id="IPR018376">
    <property type="entry name" value="Enoyl-CoA_hyd/isom_CS"/>
</dbReference>
<evidence type="ECO:0000256" key="6">
    <source>
        <dbReference type="ARBA" id="ARBA00031181"/>
    </source>
</evidence>
<dbReference type="PROSITE" id="PS00166">
    <property type="entry name" value="ENOYL_COA_HYDRATASE"/>
    <property type="match status" value="1"/>
</dbReference>
<evidence type="ECO:0000256" key="5">
    <source>
        <dbReference type="ARBA" id="ARBA00023128"/>
    </source>
</evidence>
<dbReference type="EC" id="3.1.2.4" evidence="3"/>
<reference evidence="8" key="1">
    <citation type="journal article" date="2023" name="Genome Biol. Evol.">
        <title>First Whole Genome Sequence and Flow Cytometry Genome Size Data for the Lichen-Forming Fungus Ramalina farinacea (Ascomycota).</title>
        <authorList>
            <person name="Llewellyn T."/>
            <person name="Mian S."/>
            <person name="Hill R."/>
            <person name="Leitch I.J."/>
            <person name="Gaya E."/>
        </authorList>
    </citation>
    <scope>NUCLEOTIDE SEQUENCE</scope>
    <source>
        <strain evidence="8">LIQ254RAFAR</strain>
    </source>
</reference>
<sequence>MPLKAKIKDPAFSTQATRMASHNEPIAIKEQPGDDPEDVLFNSYYGVRTIELNRPNKLNSLNASMARKIVPRILEWQKSDLANILIMSGAGPKAFCAGGDVAALAQQNTDGPDGQAKSLAYFGLEYQLDHLIATCSKPYISYMDGITMGGGVGLSVHAPIRIATERTVFAMPETTIGFFPDVGGSFFLPRLEGKLGTYLALTSERLKGVNAFYAGIATHYIDSSILPNLTGRLAELDFKDYEDLATRLATIDATIAEFDSGLPHNEPMLLAGELRKAIDRCFRHQTIEEIIAALQKEPVVPATNEATDMIQTWAQKTLSTLSERSPTSLRVALRQMQLGRDWRIAETFQREHELAGKFMAHPDFTEGVSARLIRKPATTPTWNPSSLDGVSADDIEGMFRPREGVQKLRLFNHSPANDYLEYPYRLGLPREDEIEDMVRQGGKTAGQVIRQILRKHNQKVGVRQKIEEVLQRCCSEDDQGLLVWTAREA</sequence>
<evidence type="ECO:0000256" key="1">
    <source>
        <dbReference type="ARBA" id="ARBA00001709"/>
    </source>
</evidence>
<keyword evidence="4 8" id="KW-0378">Hydrolase</keyword>
<organism evidence="8 9">
    <name type="scientific">Ramalina farinacea</name>
    <dbReference type="NCBI Taxonomy" id="258253"/>
    <lineage>
        <taxon>Eukaryota</taxon>
        <taxon>Fungi</taxon>
        <taxon>Dikarya</taxon>
        <taxon>Ascomycota</taxon>
        <taxon>Pezizomycotina</taxon>
        <taxon>Lecanoromycetes</taxon>
        <taxon>OSLEUM clade</taxon>
        <taxon>Lecanoromycetidae</taxon>
        <taxon>Lecanorales</taxon>
        <taxon>Lecanorineae</taxon>
        <taxon>Ramalinaceae</taxon>
        <taxon>Ramalina</taxon>
    </lineage>
</organism>
<dbReference type="GO" id="GO:0003860">
    <property type="term" value="F:3-hydroxyisobutyryl-CoA hydrolase activity"/>
    <property type="evidence" value="ECO:0007669"/>
    <property type="project" value="UniProtKB-EC"/>
</dbReference>
<feature type="domain" description="Enoyl-CoA hydratase/isomerase" evidence="7">
    <location>
        <begin position="47"/>
        <end position="399"/>
    </location>
</feature>
<evidence type="ECO:0000313" key="9">
    <source>
        <dbReference type="Proteomes" id="UP001161017"/>
    </source>
</evidence>
<name>A0AA43QR49_9LECA</name>
<dbReference type="EMBL" id="JAPUFD010000009">
    <property type="protein sequence ID" value="MDI1489353.1"/>
    <property type="molecule type" value="Genomic_DNA"/>
</dbReference>
<proteinExistence type="predicted"/>
<dbReference type="CDD" id="cd06558">
    <property type="entry name" value="crotonase-like"/>
    <property type="match status" value="1"/>
</dbReference>
<dbReference type="Proteomes" id="UP001161017">
    <property type="component" value="Unassembled WGS sequence"/>
</dbReference>
<dbReference type="InterPro" id="IPR029045">
    <property type="entry name" value="ClpP/crotonase-like_dom_sf"/>
</dbReference>
<keyword evidence="9" id="KW-1185">Reference proteome</keyword>
<dbReference type="Gene3D" id="3.90.226.10">
    <property type="entry name" value="2-enoyl-CoA Hydratase, Chain A, domain 1"/>
    <property type="match status" value="1"/>
</dbReference>
<accession>A0AA43QR49</accession>
<evidence type="ECO:0000313" key="8">
    <source>
        <dbReference type="EMBL" id="MDI1489353.1"/>
    </source>
</evidence>
<keyword evidence="5" id="KW-0496">Mitochondrion</keyword>
<comment type="caution">
    <text evidence="8">The sequence shown here is derived from an EMBL/GenBank/DDBJ whole genome shotgun (WGS) entry which is preliminary data.</text>
</comment>
<dbReference type="NCBIfam" id="NF004127">
    <property type="entry name" value="PRK05617.1"/>
    <property type="match status" value="1"/>
</dbReference>
<evidence type="ECO:0000256" key="2">
    <source>
        <dbReference type="ARBA" id="ARBA00004173"/>
    </source>
</evidence>
<dbReference type="PANTHER" id="PTHR43176">
    <property type="entry name" value="3-HYDROXYISOBUTYRYL-COA HYDROLASE-RELATED"/>
    <property type="match status" value="1"/>
</dbReference>
<dbReference type="FunFam" id="3.90.226.10:FF:000026">
    <property type="entry name" value="3-hydroxyisobutyryl-CoA hydrolase, mitochondrial"/>
    <property type="match status" value="1"/>
</dbReference>
<dbReference type="PANTHER" id="PTHR43176:SF3">
    <property type="entry name" value="3-HYDROXYISOBUTYRYL-COA HYDROLASE, MITOCHONDRIAL"/>
    <property type="match status" value="1"/>
</dbReference>
<gene>
    <name evidence="8" type="primary">EHD3</name>
    <name evidence="8" type="ORF">OHK93_008631</name>
</gene>
<evidence type="ECO:0000259" key="7">
    <source>
        <dbReference type="Pfam" id="PF16113"/>
    </source>
</evidence>
<dbReference type="Pfam" id="PF16113">
    <property type="entry name" value="ECH_2"/>
    <property type="match status" value="1"/>
</dbReference>
<dbReference type="SUPFAM" id="SSF52096">
    <property type="entry name" value="ClpP/crotonase"/>
    <property type="match status" value="1"/>
</dbReference>
<protein>
    <recommendedName>
        <fullName evidence="3">3-hydroxyisobutyryl-CoA hydrolase</fullName>
        <ecNumber evidence="3">3.1.2.4</ecNumber>
    </recommendedName>
    <alternativeName>
        <fullName evidence="6">3-hydroxyisobutyryl-coenzyme A hydrolase</fullName>
    </alternativeName>
</protein>
<dbReference type="InterPro" id="IPR045004">
    <property type="entry name" value="ECH_dom"/>
</dbReference>
<dbReference type="GO" id="GO:0005739">
    <property type="term" value="C:mitochondrion"/>
    <property type="evidence" value="ECO:0007669"/>
    <property type="project" value="UniProtKB-SubCell"/>
</dbReference>